<protein>
    <submittedName>
        <fullName evidence="1">Os10g0371450 protein</fullName>
    </submittedName>
</protein>
<dbReference type="PaxDb" id="39947-A0A0N7KRP2"/>
<accession>A0A0N7KRP2</accession>
<organism evidence="1 2">
    <name type="scientific">Oryza sativa subsp. japonica</name>
    <name type="common">Rice</name>
    <dbReference type="NCBI Taxonomy" id="39947"/>
    <lineage>
        <taxon>Eukaryota</taxon>
        <taxon>Viridiplantae</taxon>
        <taxon>Streptophyta</taxon>
        <taxon>Embryophyta</taxon>
        <taxon>Tracheophyta</taxon>
        <taxon>Spermatophyta</taxon>
        <taxon>Magnoliopsida</taxon>
        <taxon>Liliopsida</taxon>
        <taxon>Poales</taxon>
        <taxon>Poaceae</taxon>
        <taxon>BOP clade</taxon>
        <taxon>Oryzoideae</taxon>
        <taxon>Oryzeae</taxon>
        <taxon>Oryzinae</taxon>
        <taxon>Oryza</taxon>
        <taxon>Oryza sativa</taxon>
    </lineage>
</organism>
<keyword evidence="2" id="KW-1185">Reference proteome</keyword>
<sequence length="126" mass="13513">MAALAPLHSTHRERWCIAEHGYVKPSNGDDGVKATRAPRLMSSRLLGSLPQSSPNAPLSPGVIIQCTPLVALAGQHTPLVVSITVSFHAPIRVCQRGGRQGGRDEGTLARKLKQARLKRGTWASPH</sequence>
<evidence type="ECO:0000313" key="1">
    <source>
        <dbReference type="EMBL" id="BAT10570.1"/>
    </source>
</evidence>
<reference evidence="1 2" key="2">
    <citation type="journal article" date="2013" name="Plant Cell Physiol.">
        <title>Rice Annotation Project Database (RAP-DB): an integrative and interactive database for rice genomics.</title>
        <authorList>
            <person name="Sakai H."/>
            <person name="Lee S.S."/>
            <person name="Tanaka T."/>
            <person name="Numa H."/>
            <person name="Kim J."/>
            <person name="Kawahara Y."/>
            <person name="Wakimoto H."/>
            <person name="Yang C.C."/>
            <person name="Iwamoto M."/>
            <person name="Abe T."/>
            <person name="Yamada Y."/>
            <person name="Muto A."/>
            <person name="Inokuchi H."/>
            <person name="Ikemura T."/>
            <person name="Matsumoto T."/>
            <person name="Sasaki T."/>
            <person name="Itoh T."/>
        </authorList>
    </citation>
    <scope>NUCLEOTIDE SEQUENCE [LARGE SCALE GENOMIC DNA]</scope>
    <source>
        <strain evidence="2">cv. Nipponbare</strain>
    </source>
</reference>
<proteinExistence type="predicted"/>
<reference evidence="1 2" key="3">
    <citation type="journal article" date="2013" name="Rice">
        <title>Improvement of the Oryza sativa Nipponbare reference genome using next generation sequence and optical map data.</title>
        <authorList>
            <person name="Kawahara Y."/>
            <person name="de la Bastide M."/>
            <person name="Hamilton J.P."/>
            <person name="Kanamori H."/>
            <person name="McCombie W.R."/>
            <person name="Ouyang S."/>
            <person name="Schwartz D.C."/>
            <person name="Tanaka T."/>
            <person name="Wu J."/>
            <person name="Zhou S."/>
            <person name="Childs K.L."/>
            <person name="Davidson R.M."/>
            <person name="Lin H."/>
            <person name="Quesada-Ocampo L."/>
            <person name="Vaillancourt B."/>
            <person name="Sakai H."/>
            <person name="Lee S.S."/>
            <person name="Kim J."/>
            <person name="Numa H."/>
            <person name="Itoh T."/>
            <person name="Buell C.R."/>
            <person name="Matsumoto T."/>
        </authorList>
    </citation>
    <scope>NUCLEOTIDE SEQUENCE [LARGE SCALE GENOMIC DNA]</scope>
    <source>
        <strain evidence="2">cv. Nipponbare</strain>
    </source>
</reference>
<name>A0A0N7KRP2_ORYSJ</name>
<gene>
    <name evidence="1" type="ordered locus">Os10g0371450</name>
    <name evidence="1" type="ORF">OSNPB_100371450</name>
</gene>
<dbReference type="Proteomes" id="UP000059680">
    <property type="component" value="Chromosome 10"/>
</dbReference>
<dbReference type="InParanoid" id="A0A0N7KRP2"/>
<dbReference type="EMBL" id="AP014966">
    <property type="protein sequence ID" value="BAT10570.1"/>
    <property type="molecule type" value="Genomic_DNA"/>
</dbReference>
<evidence type="ECO:0000313" key="2">
    <source>
        <dbReference type="Proteomes" id="UP000059680"/>
    </source>
</evidence>
<reference evidence="2" key="1">
    <citation type="journal article" date="2005" name="Nature">
        <title>The map-based sequence of the rice genome.</title>
        <authorList>
            <consortium name="International rice genome sequencing project (IRGSP)"/>
            <person name="Matsumoto T."/>
            <person name="Wu J."/>
            <person name="Kanamori H."/>
            <person name="Katayose Y."/>
            <person name="Fujisawa M."/>
            <person name="Namiki N."/>
            <person name="Mizuno H."/>
            <person name="Yamamoto K."/>
            <person name="Antonio B.A."/>
            <person name="Baba T."/>
            <person name="Sakata K."/>
            <person name="Nagamura Y."/>
            <person name="Aoki H."/>
            <person name="Arikawa K."/>
            <person name="Arita K."/>
            <person name="Bito T."/>
            <person name="Chiden Y."/>
            <person name="Fujitsuka N."/>
            <person name="Fukunaka R."/>
            <person name="Hamada M."/>
            <person name="Harada C."/>
            <person name="Hayashi A."/>
            <person name="Hijishita S."/>
            <person name="Honda M."/>
            <person name="Hosokawa S."/>
            <person name="Ichikawa Y."/>
            <person name="Idonuma A."/>
            <person name="Iijima M."/>
            <person name="Ikeda M."/>
            <person name="Ikeno M."/>
            <person name="Ito K."/>
            <person name="Ito S."/>
            <person name="Ito T."/>
            <person name="Ito Y."/>
            <person name="Ito Y."/>
            <person name="Iwabuchi A."/>
            <person name="Kamiya K."/>
            <person name="Karasawa W."/>
            <person name="Kurita K."/>
            <person name="Katagiri S."/>
            <person name="Kikuta A."/>
            <person name="Kobayashi H."/>
            <person name="Kobayashi N."/>
            <person name="Machita K."/>
            <person name="Maehara T."/>
            <person name="Masukawa M."/>
            <person name="Mizubayashi T."/>
            <person name="Mukai Y."/>
            <person name="Nagasaki H."/>
            <person name="Nagata Y."/>
            <person name="Naito S."/>
            <person name="Nakashima M."/>
            <person name="Nakama Y."/>
            <person name="Nakamichi Y."/>
            <person name="Nakamura M."/>
            <person name="Meguro A."/>
            <person name="Negishi M."/>
            <person name="Ohta I."/>
            <person name="Ohta T."/>
            <person name="Okamoto M."/>
            <person name="Ono N."/>
            <person name="Saji S."/>
            <person name="Sakaguchi M."/>
            <person name="Sakai K."/>
            <person name="Shibata M."/>
            <person name="Shimokawa T."/>
            <person name="Song J."/>
            <person name="Takazaki Y."/>
            <person name="Terasawa K."/>
            <person name="Tsugane M."/>
            <person name="Tsuji K."/>
            <person name="Ueda S."/>
            <person name="Waki K."/>
            <person name="Yamagata H."/>
            <person name="Yamamoto M."/>
            <person name="Yamamoto S."/>
            <person name="Yamane H."/>
            <person name="Yoshiki S."/>
            <person name="Yoshihara R."/>
            <person name="Yukawa K."/>
            <person name="Zhong H."/>
            <person name="Yano M."/>
            <person name="Yuan Q."/>
            <person name="Ouyang S."/>
            <person name="Liu J."/>
            <person name="Jones K.M."/>
            <person name="Gansberger K."/>
            <person name="Moffat K."/>
            <person name="Hill J."/>
            <person name="Bera J."/>
            <person name="Fadrosh D."/>
            <person name="Jin S."/>
            <person name="Johri S."/>
            <person name="Kim M."/>
            <person name="Overton L."/>
            <person name="Reardon M."/>
            <person name="Tsitrin T."/>
            <person name="Vuong H."/>
            <person name="Weaver B."/>
            <person name="Ciecko A."/>
            <person name="Tallon L."/>
            <person name="Jackson J."/>
            <person name="Pai G."/>
            <person name="Aken S.V."/>
            <person name="Utterback T."/>
            <person name="Reidmuller S."/>
            <person name="Feldblyum T."/>
            <person name="Hsiao J."/>
            <person name="Zismann V."/>
            <person name="Iobst S."/>
            <person name="de Vazeille A.R."/>
            <person name="Buell C.R."/>
            <person name="Ying K."/>
            <person name="Li Y."/>
            <person name="Lu T."/>
            <person name="Huang Y."/>
            <person name="Zhao Q."/>
            <person name="Feng Q."/>
            <person name="Zhang L."/>
            <person name="Zhu J."/>
            <person name="Weng Q."/>
            <person name="Mu J."/>
            <person name="Lu Y."/>
            <person name="Fan D."/>
            <person name="Liu Y."/>
            <person name="Guan J."/>
            <person name="Zhang Y."/>
            <person name="Yu S."/>
            <person name="Liu X."/>
            <person name="Zhang Y."/>
            <person name="Hong G."/>
            <person name="Han B."/>
            <person name="Choisne N."/>
            <person name="Demange N."/>
            <person name="Orjeda G."/>
            <person name="Samain S."/>
            <person name="Cattolico L."/>
            <person name="Pelletier E."/>
            <person name="Couloux A."/>
            <person name="Segurens B."/>
            <person name="Wincker P."/>
            <person name="D'Hont A."/>
            <person name="Scarpelli C."/>
            <person name="Weissenbach J."/>
            <person name="Salanoubat M."/>
            <person name="Quetier F."/>
            <person name="Yu Y."/>
            <person name="Kim H.R."/>
            <person name="Rambo T."/>
            <person name="Currie J."/>
            <person name="Collura K."/>
            <person name="Luo M."/>
            <person name="Yang T."/>
            <person name="Ammiraju J.S.S."/>
            <person name="Engler F."/>
            <person name="Soderlund C."/>
            <person name="Wing R.A."/>
            <person name="Palmer L.E."/>
            <person name="de la Bastide M."/>
            <person name="Spiegel L."/>
            <person name="Nascimento L."/>
            <person name="Zutavern T."/>
            <person name="O'Shaughnessy A."/>
            <person name="Dike S."/>
            <person name="Dedhia N."/>
            <person name="Preston R."/>
            <person name="Balija V."/>
            <person name="McCombie W.R."/>
            <person name="Chow T."/>
            <person name="Chen H."/>
            <person name="Chung M."/>
            <person name="Chen C."/>
            <person name="Shaw J."/>
            <person name="Wu H."/>
            <person name="Hsiao K."/>
            <person name="Chao Y."/>
            <person name="Chu M."/>
            <person name="Cheng C."/>
            <person name="Hour A."/>
            <person name="Lee P."/>
            <person name="Lin S."/>
            <person name="Lin Y."/>
            <person name="Liou J."/>
            <person name="Liu S."/>
            <person name="Hsing Y."/>
            <person name="Raghuvanshi S."/>
            <person name="Mohanty A."/>
            <person name="Bharti A.K."/>
            <person name="Gaur A."/>
            <person name="Gupta V."/>
            <person name="Kumar D."/>
            <person name="Ravi V."/>
            <person name="Vij S."/>
            <person name="Kapur A."/>
            <person name="Khurana P."/>
            <person name="Khurana P."/>
            <person name="Khurana J.P."/>
            <person name="Tyagi A.K."/>
            <person name="Gaikwad K."/>
            <person name="Singh A."/>
            <person name="Dalal V."/>
            <person name="Srivastava S."/>
            <person name="Dixit A."/>
            <person name="Pal A.K."/>
            <person name="Ghazi I.A."/>
            <person name="Yadav M."/>
            <person name="Pandit A."/>
            <person name="Bhargava A."/>
            <person name="Sureshbabu K."/>
            <person name="Batra K."/>
            <person name="Sharma T.R."/>
            <person name="Mohapatra T."/>
            <person name="Singh N.K."/>
            <person name="Messing J."/>
            <person name="Nelson A.B."/>
            <person name="Fuks G."/>
            <person name="Kavchok S."/>
            <person name="Keizer G."/>
            <person name="Linton E."/>
            <person name="Llaca V."/>
            <person name="Song R."/>
            <person name="Tanyolac B."/>
            <person name="Young S."/>
            <person name="Ho-Il K."/>
            <person name="Hahn J.H."/>
            <person name="Sangsakoo G."/>
            <person name="Vanavichit A."/>
            <person name="de Mattos Luiz.A.T."/>
            <person name="Zimmer P.D."/>
            <person name="Malone G."/>
            <person name="Dellagostin O."/>
            <person name="de Oliveira A.C."/>
            <person name="Bevan M."/>
            <person name="Bancroft I."/>
            <person name="Minx P."/>
            <person name="Cordum H."/>
            <person name="Wilson R."/>
            <person name="Cheng Z."/>
            <person name="Jin W."/>
            <person name="Jiang J."/>
            <person name="Leong S.A."/>
            <person name="Iwama H."/>
            <person name="Gojobori T."/>
            <person name="Itoh T."/>
            <person name="Niimura Y."/>
            <person name="Fujii Y."/>
            <person name="Habara T."/>
            <person name="Sakai H."/>
            <person name="Sato Y."/>
            <person name="Wilson G."/>
            <person name="Kumar K."/>
            <person name="McCouch S."/>
            <person name="Juretic N."/>
            <person name="Hoen D."/>
            <person name="Wright S."/>
            <person name="Bruskiewich R."/>
            <person name="Bureau T."/>
            <person name="Miyao A."/>
            <person name="Hirochika H."/>
            <person name="Nishikawa T."/>
            <person name="Kadowaki K."/>
            <person name="Sugiura M."/>
            <person name="Burr B."/>
            <person name="Sasaki T."/>
        </authorList>
    </citation>
    <scope>NUCLEOTIDE SEQUENCE [LARGE SCALE GENOMIC DNA]</scope>
    <source>
        <strain evidence="2">cv. Nipponbare</strain>
    </source>
</reference>
<dbReference type="AlphaFoldDB" id="A0A0N7KRP2"/>